<dbReference type="SUPFAM" id="SSF81273">
    <property type="entry name" value="H-NS histone-like proteins"/>
    <property type="match status" value="1"/>
</dbReference>
<evidence type="ECO:0000313" key="8">
    <source>
        <dbReference type="Proteomes" id="UP001358324"/>
    </source>
</evidence>
<dbReference type="PANTHER" id="PTHR38097">
    <property type="match status" value="1"/>
</dbReference>
<evidence type="ECO:0000256" key="3">
    <source>
        <dbReference type="ARBA" id="ARBA00022490"/>
    </source>
</evidence>
<feature type="compositionally biased region" description="Basic residues" evidence="5">
    <location>
        <begin position="52"/>
        <end position="63"/>
    </location>
</feature>
<protein>
    <submittedName>
        <fullName evidence="7">H-NS histone family protein</fullName>
    </submittedName>
</protein>
<sequence length="123" mass="13573">MLAAAERRKAVLSRRRPVAVVRAELIAFVLSQGYAIEELIDAAPPGPVAARRAKKGKRAKVAAKYRDPQNRRNTWSGRGRMPRWLAEKTKRGQSAADFLIPGLARPTAKKSSPIGQRTVFKQG</sequence>
<evidence type="ECO:0000256" key="2">
    <source>
        <dbReference type="ARBA" id="ARBA00010610"/>
    </source>
</evidence>
<dbReference type="Pfam" id="PF00816">
    <property type="entry name" value="Histone_HNS"/>
    <property type="match status" value="1"/>
</dbReference>
<feature type="region of interest" description="Disordered" evidence="5">
    <location>
        <begin position="52"/>
        <end position="82"/>
    </location>
</feature>
<dbReference type="Proteomes" id="UP001358324">
    <property type="component" value="Unassembled WGS sequence"/>
</dbReference>
<feature type="domain" description="DNA-binding protein H-NS-like C-terminal" evidence="6">
    <location>
        <begin position="55"/>
        <end position="100"/>
    </location>
</feature>
<dbReference type="RefSeq" id="WP_332077307.1">
    <property type="nucleotide sequence ID" value="NZ_JAZHBM010000001.1"/>
</dbReference>
<reference evidence="7 8" key="1">
    <citation type="submission" date="2024-01" db="EMBL/GenBank/DDBJ databases">
        <title>Novel species of the genus Luteimonas isolated from rivers.</title>
        <authorList>
            <person name="Lu H."/>
        </authorList>
    </citation>
    <scope>NUCLEOTIDE SEQUENCE [LARGE SCALE GENOMIC DNA]</scope>
    <source>
        <strain evidence="7 8">SMYT11W</strain>
    </source>
</reference>
<gene>
    <name evidence="7" type="ORF">V3391_05035</name>
</gene>
<name>A0ABU7WD58_9GAMM</name>
<comment type="caution">
    <text evidence="7">The sequence shown here is derived from an EMBL/GenBank/DDBJ whole genome shotgun (WGS) entry which is preliminary data.</text>
</comment>
<proteinExistence type="inferred from homology"/>
<evidence type="ECO:0000313" key="7">
    <source>
        <dbReference type="EMBL" id="MEF3081575.1"/>
    </source>
</evidence>
<dbReference type="SMART" id="SM00528">
    <property type="entry name" value="HNS"/>
    <property type="match status" value="1"/>
</dbReference>
<keyword evidence="8" id="KW-1185">Reference proteome</keyword>
<dbReference type="Gene3D" id="4.10.430.10">
    <property type="entry name" value="Histone-like protein H-NS, C-terminal domain"/>
    <property type="match status" value="1"/>
</dbReference>
<keyword evidence="3" id="KW-0963">Cytoplasm</keyword>
<dbReference type="PANTHER" id="PTHR38097:SF2">
    <property type="entry name" value="DNA-BINDING PROTEIN STPA"/>
    <property type="match status" value="1"/>
</dbReference>
<evidence type="ECO:0000259" key="6">
    <source>
        <dbReference type="SMART" id="SM00528"/>
    </source>
</evidence>
<comment type="similarity">
    <text evidence="2">Belongs to the histone-like protein H-NS family.</text>
</comment>
<evidence type="ECO:0000256" key="4">
    <source>
        <dbReference type="ARBA" id="ARBA00023125"/>
    </source>
</evidence>
<organism evidence="7 8">
    <name type="scientific">Luteimonas flava</name>
    <dbReference type="NCBI Taxonomy" id="3115822"/>
    <lineage>
        <taxon>Bacteria</taxon>
        <taxon>Pseudomonadati</taxon>
        <taxon>Pseudomonadota</taxon>
        <taxon>Gammaproteobacteria</taxon>
        <taxon>Lysobacterales</taxon>
        <taxon>Lysobacteraceae</taxon>
        <taxon>Luteimonas</taxon>
    </lineage>
</organism>
<keyword evidence="4" id="KW-0238">DNA-binding</keyword>
<dbReference type="EMBL" id="JAZHBM010000001">
    <property type="protein sequence ID" value="MEF3081575.1"/>
    <property type="molecule type" value="Genomic_DNA"/>
</dbReference>
<dbReference type="InterPro" id="IPR027444">
    <property type="entry name" value="H-NS_C_dom"/>
</dbReference>
<evidence type="ECO:0000256" key="1">
    <source>
        <dbReference type="ARBA" id="ARBA00004453"/>
    </source>
</evidence>
<dbReference type="InterPro" id="IPR037150">
    <property type="entry name" value="H-NS_C_dom_sf"/>
</dbReference>
<evidence type="ECO:0000256" key="5">
    <source>
        <dbReference type="SAM" id="MobiDB-lite"/>
    </source>
</evidence>
<accession>A0ABU7WD58</accession>
<comment type="subcellular location">
    <subcellularLocation>
        <location evidence="1">Cytoplasm</location>
        <location evidence="1">Nucleoid</location>
    </subcellularLocation>
</comment>